<comment type="caution">
    <text evidence="1">The sequence shown here is derived from an EMBL/GenBank/DDBJ whole genome shotgun (WGS) entry which is preliminary data.</text>
</comment>
<sequence length="881" mass="96766">MSDNNDRPLYSRRTAQHSGSKTGSAFAALFRNVLRGTFPQDSNYSNNSSNISTSKGLAKPEQFPGIDTAATGPATDPVAQSAVAEHPRDNSADETGGIDIGQTPLATAELQTAVEGPHSMELAEGFTGGDSLQSADSQAKLGPFDADLLVLECAGLADQDAPMDHRLSALQRLVFDIKGKQLVNVNAMWHAIGDIVRLVFRNYGDNDDEACQLDSDLRSTARMLILSILVELAESKLQDSSFGFNAFGTRNEMLDIVSQADGWAEIMLAVRCASWASDNAQNLAEDSMTWFERAESWVRLAADQCYPEDSLLETAQAPSADAAVALTASLEFLSHIICAEYPVLDPLPISKITSSLCEKAMQTKLLREGDFEKVMWIWGEATHLHGLLHLLKTVITYGALSEGVLMQGIMLLCTTVSIPMCKQLCCDIVYTLFTSCYMRDTLLSMSHITNTKDTSLNNTPIYGMPAMTLYQLAVNGIVFFITQVMDTGPTGFQFSLRTGNCLPVLGKAADCMHPEVLRLVFPYLCRVANDDRIDSILVDDWSMVLSIMMSTIECRTTDKYKDELDGDLDGGERAATLAQLYDCALESIVGVYRRYSHFPPGLVVDLLLRLAHVLSDDLAQELLHLIEVAGFLSTEEARRLETLESLMHLFYFDRSRSIALRQNMVQVCVKVFSGRTNADLAGFLRMPFITSLLEQLHLEEDGKVVESVLEMVEIAMNKAGDSQLFHAILGFAAQAAIEAQYARKIQQQRQNAGSATHHGEASPGQYNFQHSAPSSPPPVAAPVLAPALAPTDSHVSDKSEASYSSFERISSTVHHLLAVLEWRITNTAVSNGMDYDRSVPDTIELTERLLDMLESIHTFPSVQRDILSVFTRLHADSMLKL</sequence>
<proteinExistence type="predicted"/>
<evidence type="ECO:0000313" key="2">
    <source>
        <dbReference type="Proteomes" id="UP001150581"/>
    </source>
</evidence>
<name>A0ACC1IUK9_9FUNG</name>
<protein>
    <submittedName>
        <fullName evidence="1">Uncharacterized protein</fullName>
    </submittedName>
</protein>
<feature type="non-terminal residue" evidence="1">
    <location>
        <position position="881"/>
    </location>
</feature>
<gene>
    <name evidence="1" type="ORF">LPJ66_000969</name>
</gene>
<reference evidence="1" key="1">
    <citation type="submission" date="2022-07" db="EMBL/GenBank/DDBJ databases">
        <title>Phylogenomic reconstructions and comparative analyses of Kickxellomycotina fungi.</title>
        <authorList>
            <person name="Reynolds N.K."/>
            <person name="Stajich J.E."/>
            <person name="Barry K."/>
            <person name="Grigoriev I.V."/>
            <person name="Crous P."/>
            <person name="Smith M.E."/>
        </authorList>
    </citation>
    <scope>NUCLEOTIDE SEQUENCE</scope>
    <source>
        <strain evidence="1">Benny 63K</strain>
    </source>
</reference>
<accession>A0ACC1IUK9</accession>
<keyword evidence="2" id="KW-1185">Reference proteome</keyword>
<dbReference type="EMBL" id="JANBPG010000040">
    <property type="protein sequence ID" value="KAJ1901187.1"/>
    <property type="molecule type" value="Genomic_DNA"/>
</dbReference>
<dbReference type="Proteomes" id="UP001150581">
    <property type="component" value="Unassembled WGS sequence"/>
</dbReference>
<organism evidence="1 2">
    <name type="scientific">Kickxella alabastrina</name>
    <dbReference type="NCBI Taxonomy" id="61397"/>
    <lineage>
        <taxon>Eukaryota</taxon>
        <taxon>Fungi</taxon>
        <taxon>Fungi incertae sedis</taxon>
        <taxon>Zoopagomycota</taxon>
        <taxon>Kickxellomycotina</taxon>
        <taxon>Kickxellomycetes</taxon>
        <taxon>Kickxellales</taxon>
        <taxon>Kickxellaceae</taxon>
        <taxon>Kickxella</taxon>
    </lineage>
</organism>
<evidence type="ECO:0000313" key="1">
    <source>
        <dbReference type="EMBL" id="KAJ1901187.1"/>
    </source>
</evidence>